<feature type="transmembrane region" description="Helical" evidence="6">
    <location>
        <begin position="301"/>
        <end position="324"/>
    </location>
</feature>
<evidence type="ECO:0000259" key="7">
    <source>
        <dbReference type="Pfam" id="PF03600"/>
    </source>
</evidence>
<accession>E8T3A9</accession>
<dbReference type="GO" id="GO:0005886">
    <property type="term" value="C:plasma membrane"/>
    <property type="evidence" value="ECO:0007669"/>
    <property type="project" value="TreeGrafter"/>
</dbReference>
<dbReference type="Proteomes" id="UP000006362">
    <property type="component" value="Chromosome"/>
</dbReference>
<dbReference type="EMBL" id="CP002444">
    <property type="protein sequence ID" value="ADU97241.1"/>
    <property type="molecule type" value="Genomic_DNA"/>
</dbReference>
<dbReference type="GO" id="GO:0015141">
    <property type="term" value="F:succinate transmembrane transporter activity"/>
    <property type="evidence" value="ECO:0007669"/>
    <property type="project" value="UniProtKB-ARBA"/>
</dbReference>
<dbReference type="InterPro" id="IPR031312">
    <property type="entry name" value="Na/sul_symport_CS"/>
</dbReference>
<dbReference type="KEGG" id="tam:Theam_1278"/>
<dbReference type="NCBIfam" id="TIGR00785">
    <property type="entry name" value="dass"/>
    <property type="match status" value="1"/>
</dbReference>
<dbReference type="Pfam" id="PF03600">
    <property type="entry name" value="CitMHS"/>
    <property type="match status" value="1"/>
</dbReference>
<dbReference type="RefSeq" id="WP_013538027.1">
    <property type="nucleotide sequence ID" value="NC_014926.1"/>
</dbReference>
<dbReference type="STRING" id="648996.Theam_1278"/>
<feature type="transmembrane region" description="Helical" evidence="6">
    <location>
        <begin position="268"/>
        <end position="289"/>
    </location>
</feature>
<feature type="transmembrane region" description="Helical" evidence="6">
    <location>
        <begin position="357"/>
        <end position="375"/>
    </location>
</feature>
<evidence type="ECO:0000256" key="5">
    <source>
        <dbReference type="ARBA" id="ARBA00023136"/>
    </source>
</evidence>
<dbReference type="PANTHER" id="PTHR10283:SF82">
    <property type="entry name" value="SOLUTE CARRIER FAMILY 13 MEMBER 2"/>
    <property type="match status" value="1"/>
</dbReference>
<feature type="transmembrane region" description="Helical" evidence="6">
    <location>
        <begin position="158"/>
        <end position="178"/>
    </location>
</feature>
<dbReference type="PANTHER" id="PTHR10283">
    <property type="entry name" value="SOLUTE CARRIER FAMILY 13 MEMBER"/>
    <property type="match status" value="1"/>
</dbReference>
<keyword evidence="2" id="KW-0813">Transport</keyword>
<reference evidence="8" key="1">
    <citation type="submission" date="2011-01" db="EMBL/GenBank/DDBJ databases">
        <title>Complete sequence of chromosome of Thermovibrio ammonificans HB-1.</title>
        <authorList>
            <consortium name="US DOE Joint Genome Institute"/>
            <person name="Lucas S."/>
            <person name="Copeland A."/>
            <person name="Lapidus A."/>
            <person name="Cheng J.-F."/>
            <person name="Goodwin L."/>
            <person name="Pitluck S."/>
            <person name="Davenport K."/>
            <person name="Detter J.C."/>
            <person name="Han C."/>
            <person name="Tapia R."/>
            <person name="Land M."/>
            <person name="Hauser L."/>
            <person name="Kyrpides N."/>
            <person name="Ivanova N."/>
            <person name="Ovchinnikova G."/>
            <person name="Vetriani C."/>
            <person name="Woyke T."/>
        </authorList>
    </citation>
    <scope>NUCLEOTIDE SEQUENCE [LARGE SCALE GENOMIC DNA]</scope>
    <source>
        <strain evidence="8">HB-1</strain>
    </source>
</reference>
<name>E8T3A9_THEA1</name>
<evidence type="ECO:0000256" key="4">
    <source>
        <dbReference type="ARBA" id="ARBA00022989"/>
    </source>
</evidence>
<gene>
    <name evidence="8" type="ordered locus">Theam_1278</name>
</gene>
<evidence type="ECO:0000256" key="3">
    <source>
        <dbReference type="ARBA" id="ARBA00022692"/>
    </source>
</evidence>
<dbReference type="OrthoDB" id="37272at2"/>
<feature type="transmembrane region" description="Helical" evidence="6">
    <location>
        <begin position="73"/>
        <end position="91"/>
    </location>
</feature>
<evidence type="ECO:0000313" key="9">
    <source>
        <dbReference type="Proteomes" id="UP000006362"/>
    </source>
</evidence>
<dbReference type="HOGENOM" id="CLU_005170_0_2_0"/>
<evidence type="ECO:0000256" key="1">
    <source>
        <dbReference type="ARBA" id="ARBA00004141"/>
    </source>
</evidence>
<protein>
    <submittedName>
        <fullName evidence="8">Anion transporter</fullName>
    </submittedName>
</protein>
<keyword evidence="9" id="KW-1185">Reference proteome</keyword>
<dbReference type="PROSITE" id="PS01271">
    <property type="entry name" value="NA_SULFATE"/>
    <property type="match status" value="1"/>
</dbReference>
<dbReference type="AlphaFoldDB" id="E8T3A9"/>
<sequence length="443" mass="47127">MKRAAGVTLFILLALLILSLNTSIDVKKGLILLAFAASFWIFEVLPLPVTALSIPVLGVLLGCGSVKEAFASFAHPIIFLFLGGFALAAALSKFKLDTFIAYKVVSLSKGSGVAATVLLFAATAFISMWISNTSTTAMMLPLALGIVGAASDERLKSFVLLGVAYSASVGGIGTLVGSPPNGITAADLGMGFVDWLKFGLPTVLVLFPLLYLVLILYFRPRLSGGFNVEPVDFSFRREHYLVFVVFLFAVLGWLFSKPLSHLLGISKGFDALVAVSAVILLFAFGLLNWRELEEGTDWGTLYLFGGGIALSHFLKTTGASSFIAREFVSLVGGFPLFLLILSVSLFMIFMTELMSNTATAAIFVPILISASKGLGVSPLDLAMPAGIAASCAFMLPVATPPNAIVYGTGFIRQRDMLRVGLALNLLFAFVIAVLVSFLVRVYG</sequence>
<proteinExistence type="predicted"/>
<evidence type="ECO:0000313" key="8">
    <source>
        <dbReference type="EMBL" id="ADU97241.1"/>
    </source>
</evidence>
<feature type="transmembrane region" description="Helical" evidence="6">
    <location>
        <begin position="198"/>
        <end position="218"/>
    </location>
</feature>
<evidence type="ECO:0000256" key="6">
    <source>
        <dbReference type="SAM" id="Phobius"/>
    </source>
</evidence>
<evidence type="ECO:0000256" key="2">
    <source>
        <dbReference type="ARBA" id="ARBA00022448"/>
    </source>
</evidence>
<keyword evidence="4 6" id="KW-1133">Transmembrane helix</keyword>
<organism evidence="8 9">
    <name type="scientific">Thermovibrio ammonificans (strain DSM 15698 / JCM 12110 / HB-1)</name>
    <dbReference type="NCBI Taxonomy" id="648996"/>
    <lineage>
        <taxon>Bacteria</taxon>
        <taxon>Pseudomonadati</taxon>
        <taxon>Aquificota</taxon>
        <taxon>Aquificia</taxon>
        <taxon>Desulfurobacteriales</taxon>
        <taxon>Desulfurobacteriaceae</taxon>
        <taxon>Thermovibrio</taxon>
    </lineage>
</organism>
<feature type="transmembrane region" description="Helical" evidence="6">
    <location>
        <begin position="39"/>
        <end position="61"/>
    </location>
</feature>
<dbReference type="CDD" id="cd01115">
    <property type="entry name" value="SLC13_permease"/>
    <property type="match status" value="1"/>
</dbReference>
<feature type="transmembrane region" description="Helical" evidence="6">
    <location>
        <begin position="419"/>
        <end position="442"/>
    </location>
</feature>
<feature type="domain" description="Citrate transporter-like" evidence="7">
    <location>
        <begin position="39"/>
        <end position="370"/>
    </location>
</feature>
<dbReference type="InterPro" id="IPR004680">
    <property type="entry name" value="Cit_transptr-like_dom"/>
</dbReference>
<keyword evidence="5 6" id="KW-0472">Membrane</keyword>
<feature type="transmembrane region" description="Helical" evidence="6">
    <location>
        <begin position="330"/>
        <end position="350"/>
    </location>
</feature>
<feature type="transmembrane region" description="Helical" evidence="6">
    <location>
        <begin position="381"/>
        <end position="398"/>
    </location>
</feature>
<feature type="transmembrane region" description="Helical" evidence="6">
    <location>
        <begin position="111"/>
        <end position="130"/>
    </location>
</feature>
<dbReference type="eggNOG" id="COG0471">
    <property type="taxonomic scope" value="Bacteria"/>
</dbReference>
<keyword evidence="3 6" id="KW-0812">Transmembrane</keyword>
<feature type="transmembrane region" description="Helical" evidence="6">
    <location>
        <begin position="239"/>
        <end position="256"/>
    </location>
</feature>
<comment type="subcellular location">
    <subcellularLocation>
        <location evidence="1">Membrane</location>
        <topology evidence="1">Multi-pass membrane protein</topology>
    </subcellularLocation>
</comment>
<dbReference type="InterPro" id="IPR001898">
    <property type="entry name" value="SLC13A/DASS"/>
</dbReference>